<dbReference type="EMBL" id="UOEP01000143">
    <property type="protein sequence ID" value="VAW21380.1"/>
    <property type="molecule type" value="Genomic_DNA"/>
</dbReference>
<gene>
    <name evidence="1" type="ORF">MNBD_BACTEROID01-2362</name>
</gene>
<reference evidence="1" key="1">
    <citation type="submission" date="2018-06" db="EMBL/GenBank/DDBJ databases">
        <authorList>
            <person name="Zhirakovskaya E."/>
        </authorList>
    </citation>
    <scope>NUCLEOTIDE SEQUENCE</scope>
</reference>
<dbReference type="AlphaFoldDB" id="A0A3B0TX55"/>
<organism evidence="1">
    <name type="scientific">hydrothermal vent metagenome</name>
    <dbReference type="NCBI Taxonomy" id="652676"/>
    <lineage>
        <taxon>unclassified sequences</taxon>
        <taxon>metagenomes</taxon>
        <taxon>ecological metagenomes</taxon>
    </lineage>
</organism>
<name>A0A3B0TX55_9ZZZZ</name>
<proteinExistence type="predicted"/>
<protein>
    <submittedName>
        <fullName evidence="1">Uncharacterized protein</fullName>
    </submittedName>
</protein>
<sequence length="296" mass="33181">MKIIKILSILLLSFIVMPSCEESEDVVTGVEGGLVELLNPSINYVVGNSGPYNCSVKVYQGKVKTTKVEIYKSFTSVGKTSEEVLFKTIDLNKPETSIESFSFSFNDLIAGLTLDGSPLPDKDGDYQIGDYWKFRFVSLNSLGNVVQQSKVTKVTVATRFAGRYKFIEGEYWRIGVLSSAGDYWFDEYLFESIDAKTYKMNGLSAWLDNELYFQIEEDGTITYPAEWNGVSQTLNGQPLITCELNLSDLTHVNCGSSNYVIKDDVNGKDRLIMSFGYYTAGSGPREFYQVMEKIVD</sequence>
<evidence type="ECO:0000313" key="1">
    <source>
        <dbReference type="EMBL" id="VAW21380.1"/>
    </source>
</evidence>
<accession>A0A3B0TX55</accession>